<dbReference type="PANTHER" id="PTHR11705:SF143">
    <property type="entry name" value="SLL0236 PROTEIN"/>
    <property type="match status" value="1"/>
</dbReference>
<keyword evidence="3" id="KW-0121">Carboxypeptidase</keyword>
<keyword evidence="13" id="KW-1185">Reference proteome</keyword>
<dbReference type="Proteomes" id="UP001320245">
    <property type="component" value="Unassembled WGS sequence"/>
</dbReference>
<evidence type="ECO:0000256" key="6">
    <source>
        <dbReference type="ARBA" id="ARBA00022729"/>
    </source>
</evidence>
<dbReference type="InterPro" id="IPR000834">
    <property type="entry name" value="Peptidase_M14"/>
</dbReference>
<evidence type="ECO:0000256" key="7">
    <source>
        <dbReference type="ARBA" id="ARBA00022801"/>
    </source>
</evidence>
<dbReference type="SMART" id="SM00631">
    <property type="entry name" value="Zn_pept"/>
    <property type="match status" value="1"/>
</dbReference>
<proteinExistence type="inferred from homology"/>
<evidence type="ECO:0000256" key="1">
    <source>
        <dbReference type="ARBA" id="ARBA00001947"/>
    </source>
</evidence>
<evidence type="ECO:0000256" key="5">
    <source>
        <dbReference type="ARBA" id="ARBA00022723"/>
    </source>
</evidence>
<evidence type="ECO:0000256" key="2">
    <source>
        <dbReference type="ARBA" id="ARBA00005988"/>
    </source>
</evidence>
<dbReference type="Pfam" id="PF00246">
    <property type="entry name" value="Peptidase_M14"/>
    <property type="match status" value="1"/>
</dbReference>
<dbReference type="GO" id="GO:0008270">
    <property type="term" value="F:zinc ion binding"/>
    <property type="evidence" value="ECO:0007669"/>
    <property type="project" value="InterPro"/>
</dbReference>
<evidence type="ECO:0000256" key="3">
    <source>
        <dbReference type="ARBA" id="ARBA00022645"/>
    </source>
</evidence>
<evidence type="ECO:0000313" key="12">
    <source>
        <dbReference type="EMBL" id="KAK7736560.1"/>
    </source>
</evidence>
<feature type="domain" description="Peptidase M14" evidence="11">
    <location>
        <begin position="1"/>
        <end position="282"/>
    </location>
</feature>
<evidence type="ECO:0000256" key="8">
    <source>
        <dbReference type="ARBA" id="ARBA00022833"/>
    </source>
</evidence>
<comment type="cofactor">
    <cofactor evidence="1">
        <name>Zn(2+)</name>
        <dbReference type="ChEBI" id="CHEBI:29105"/>
    </cofactor>
</comment>
<dbReference type="PROSITE" id="PS52035">
    <property type="entry name" value="PEPTIDASE_M14"/>
    <property type="match status" value="1"/>
</dbReference>
<protein>
    <recommendedName>
        <fullName evidence="11">Peptidase M14 domain-containing protein</fullName>
    </recommendedName>
</protein>
<dbReference type="GO" id="GO:0004181">
    <property type="term" value="F:metallocarboxypeptidase activity"/>
    <property type="evidence" value="ECO:0007669"/>
    <property type="project" value="InterPro"/>
</dbReference>
<dbReference type="FunFam" id="3.40.630.10:FF:000084">
    <property type="entry name" value="Carboxypeptidase B2"/>
    <property type="match status" value="1"/>
</dbReference>
<reference evidence="12 13" key="1">
    <citation type="journal article" date="2023" name="PLoS ONE">
        <title>Cytospora paraplurivora sp. nov. isolated from orchards with fruit tree decline syndrome in Ontario, Canada.</title>
        <authorList>
            <person name="Ilyukhin E."/>
            <person name="Nguyen H.D.T."/>
            <person name="Castle A.J."/>
            <person name="Ellouze W."/>
        </authorList>
    </citation>
    <scope>NUCLEOTIDE SEQUENCE [LARGE SCALE GENOMIC DNA]</scope>
    <source>
        <strain evidence="12 13">FDS-564</strain>
    </source>
</reference>
<keyword evidence="6" id="KW-0732">Signal</keyword>
<organism evidence="12 13">
    <name type="scientific">Cytospora paraplurivora</name>
    <dbReference type="NCBI Taxonomy" id="2898453"/>
    <lineage>
        <taxon>Eukaryota</taxon>
        <taxon>Fungi</taxon>
        <taxon>Dikarya</taxon>
        <taxon>Ascomycota</taxon>
        <taxon>Pezizomycotina</taxon>
        <taxon>Sordariomycetes</taxon>
        <taxon>Sordariomycetidae</taxon>
        <taxon>Diaporthales</taxon>
        <taxon>Cytosporaceae</taxon>
        <taxon>Cytospora</taxon>
    </lineage>
</organism>
<dbReference type="AlphaFoldDB" id="A0AAN9U1P3"/>
<dbReference type="SUPFAM" id="SSF53187">
    <property type="entry name" value="Zn-dependent exopeptidases"/>
    <property type="match status" value="1"/>
</dbReference>
<keyword evidence="8" id="KW-0862">Zinc</keyword>
<evidence type="ECO:0000256" key="9">
    <source>
        <dbReference type="ARBA" id="ARBA00023049"/>
    </source>
</evidence>
<evidence type="ECO:0000256" key="10">
    <source>
        <dbReference type="PROSITE-ProRule" id="PRU01379"/>
    </source>
</evidence>
<keyword evidence="4" id="KW-0645">Protease</keyword>
<keyword evidence="9" id="KW-0482">Metalloprotease</keyword>
<evidence type="ECO:0000259" key="11">
    <source>
        <dbReference type="PROSITE" id="PS52035"/>
    </source>
</evidence>
<dbReference type="GO" id="GO:0006508">
    <property type="term" value="P:proteolysis"/>
    <property type="evidence" value="ECO:0007669"/>
    <property type="project" value="UniProtKB-KW"/>
</dbReference>
<sequence length="286" mass="33044">MRLYGTSERDPSDPPPALYFQANALGRDWIATAVAEYFMLRLINDYLKGEKNAVKMLDENDFYIVPVVNPDGFAETQQDDRKWRKNLQMRQKSSCPGTNLNRNWPAYWGNLPKDDIAFWSCMPEFRGDKPSDSPEVATFVSFIRDLLGENMMQPKARVIKLFIDWQAGGQRVLWPFHSKKPKFIKEDQHRKVAEGFKRTLKRACTYHCKPWEVGRASKLAGDLSGTGLDYMAMKTDAKKESVKYAFAIQVRSEDGKFIVQREEILPSGEEQYAVVKYFLLHSHLDI</sequence>
<keyword evidence="7" id="KW-0378">Hydrolase</keyword>
<evidence type="ECO:0000256" key="4">
    <source>
        <dbReference type="ARBA" id="ARBA00022670"/>
    </source>
</evidence>
<keyword evidence="5" id="KW-0479">Metal-binding</keyword>
<comment type="caution">
    <text evidence="12">The sequence shown here is derived from an EMBL/GenBank/DDBJ whole genome shotgun (WGS) entry which is preliminary data.</text>
</comment>
<name>A0AAN9U1P3_9PEZI</name>
<accession>A0AAN9U1P3</accession>
<dbReference type="Gene3D" id="3.40.630.10">
    <property type="entry name" value="Zn peptidases"/>
    <property type="match status" value="1"/>
</dbReference>
<evidence type="ECO:0000313" key="13">
    <source>
        <dbReference type="Proteomes" id="UP001320245"/>
    </source>
</evidence>
<comment type="caution">
    <text evidence="10">Lacks conserved residue(s) required for the propagation of feature annotation.</text>
</comment>
<gene>
    <name evidence="12" type="ORF">SLS53_006992</name>
</gene>
<comment type="similarity">
    <text evidence="2 10">Belongs to the peptidase M14 family.</text>
</comment>
<dbReference type="EMBL" id="JAJSPL020000033">
    <property type="protein sequence ID" value="KAK7736560.1"/>
    <property type="molecule type" value="Genomic_DNA"/>
</dbReference>
<dbReference type="PANTHER" id="PTHR11705">
    <property type="entry name" value="PROTEASE FAMILY M14 CARBOXYPEPTIDASE A,B"/>
    <property type="match status" value="1"/>
</dbReference>